<dbReference type="EMBL" id="OX451739">
    <property type="protein sequence ID" value="CAI8611567.1"/>
    <property type="molecule type" value="Genomic_DNA"/>
</dbReference>
<accession>A0AAV1ASS7</accession>
<evidence type="ECO:0000313" key="1">
    <source>
        <dbReference type="EMBL" id="CAI8611567.1"/>
    </source>
</evidence>
<organism evidence="1 2">
    <name type="scientific">Vicia faba</name>
    <name type="common">Broad bean</name>
    <name type="synonym">Faba vulgaris</name>
    <dbReference type="NCBI Taxonomy" id="3906"/>
    <lineage>
        <taxon>Eukaryota</taxon>
        <taxon>Viridiplantae</taxon>
        <taxon>Streptophyta</taxon>
        <taxon>Embryophyta</taxon>
        <taxon>Tracheophyta</taxon>
        <taxon>Spermatophyta</taxon>
        <taxon>Magnoliopsida</taxon>
        <taxon>eudicotyledons</taxon>
        <taxon>Gunneridae</taxon>
        <taxon>Pentapetalae</taxon>
        <taxon>rosids</taxon>
        <taxon>fabids</taxon>
        <taxon>Fabales</taxon>
        <taxon>Fabaceae</taxon>
        <taxon>Papilionoideae</taxon>
        <taxon>50 kb inversion clade</taxon>
        <taxon>NPAAA clade</taxon>
        <taxon>Hologalegina</taxon>
        <taxon>IRL clade</taxon>
        <taxon>Fabeae</taxon>
        <taxon>Vicia</taxon>
    </lineage>
</organism>
<gene>
    <name evidence="1" type="ORF">VFH_IV235840</name>
</gene>
<dbReference type="Proteomes" id="UP001157006">
    <property type="component" value="Chromosome 4"/>
</dbReference>
<protein>
    <submittedName>
        <fullName evidence="1">Uncharacterized protein</fullName>
    </submittedName>
</protein>
<evidence type="ECO:0000313" key="2">
    <source>
        <dbReference type="Proteomes" id="UP001157006"/>
    </source>
</evidence>
<dbReference type="AlphaFoldDB" id="A0AAV1ASS7"/>
<name>A0AAV1ASS7_VICFA</name>
<sequence>MHFLKEGGFGLISLWKNNEAASLKMTCATLFGVRSLMTHETIAYSIDSSISCGLNMRMVQVKGNSILQIYKSGKVNFVCDYWNEDFLVDKLHIQLTHHHHLTTKVSDFIQNDRWIVPHYQASIAGITHILHDVIALSI</sequence>
<proteinExistence type="predicted"/>
<reference evidence="1 2" key="1">
    <citation type="submission" date="2023-01" db="EMBL/GenBank/DDBJ databases">
        <authorList>
            <person name="Kreplak J."/>
        </authorList>
    </citation>
    <scope>NUCLEOTIDE SEQUENCE [LARGE SCALE GENOMIC DNA]</scope>
</reference>
<keyword evidence="2" id="KW-1185">Reference proteome</keyword>